<name>A0A7G5H2R8_9BACT</name>
<evidence type="ECO:0000313" key="2">
    <source>
        <dbReference type="EMBL" id="QMW05410.1"/>
    </source>
</evidence>
<reference evidence="2 3" key="1">
    <citation type="submission" date="2020-07" db="EMBL/GenBank/DDBJ databases">
        <title>Spirosoma foliorum sp. nov., isolated from the leaves on the Nejang mountain Korea, Republic of.</title>
        <authorList>
            <person name="Ho H."/>
            <person name="Lee Y.-J."/>
            <person name="Nurcahyanto D.-A."/>
            <person name="Kim S.-G."/>
        </authorList>
    </citation>
    <scope>NUCLEOTIDE SEQUENCE [LARGE SCALE GENOMIC DNA]</scope>
    <source>
        <strain evidence="2 3">PL0136</strain>
    </source>
</reference>
<proteinExistence type="predicted"/>
<evidence type="ECO:0000313" key="3">
    <source>
        <dbReference type="Proteomes" id="UP000515369"/>
    </source>
</evidence>
<dbReference type="Proteomes" id="UP000515369">
    <property type="component" value="Chromosome"/>
</dbReference>
<dbReference type="RefSeq" id="WP_182462777.1">
    <property type="nucleotide sequence ID" value="NZ_CP059732.1"/>
</dbReference>
<feature type="signal peptide" evidence="1">
    <location>
        <begin position="1"/>
        <end position="17"/>
    </location>
</feature>
<evidence type="ECO:0000256" key="1">
    <source>
        <dbReference type="SAM" id="SignalP"/>
    </source>
</evidence>
<accession>A0A7G5H2R8</accession>
<dbReference type="AlphaFoldDB" id="A0A7G5H2R8"/>
<keyword evidence="1" id="KW-0732">Signal</keyword>
<dbReference type="KEGG" id="sfol:H3H32_11210"/>
<evidence type="ECO:0008006" key="4">
    <source>
        <dbReference type="Google" id="ProtNLM"/>
    </source>
</evidence>
<organism evidence="2 3">
    <name type="scientific">Spirosoma foliorum</name>
    <dbReference type="NCBI Taxonomy" id="2710596"/>
    <lineage>
        <taxon>Bacteria</taxon>
        <taxon>Pseudomonadati</taxon>
        <taxon>Bacteroidota</taxon>
        <taxon>Cytophagia</taxon>
        <taxon>Cytophagales</taxon>
        <taxon>Cytophagaceae</taxon>
        <taxon>Spirosoma</taxon>
    </lineage>
</organism>
<dbReference type="PROSITE" id="PS51257">
    <property type="entry name" value="PROKAR_LIPOPROTEIN"/>
    <property type="match status" value="1"/>
</dbReference>
<feature type="chain" id="PRO_5028822113" description="IPT/TIG domain-containing protein" evidence="1">
    <location>
        <begin position="18"/>
        <end position="312"/>
    </location>
</feature>
<gene>
    <name evidence="2" type="ORF">H3H32_11210</name>
</gene>
<keyword evidence="3" id="KW-1185">Reference proteome</keyword>
<dbReference type="EMBL" id="CP059732">
    <property type="protein sequence ID" value="QMW05410.1"/>
    <property type="molecule type" value="Genomic_DNA"/>
</dbReference>
<protein>
    <recommendedName>
        <fullName evidence="4">IPT/TIG domain-containing protein</fullName>
    </recommendedName>
</protein>
<sequence>MPIKPFIFALLVILAGACNQSTLETQPDSFAPSSKQPQTLFEGNLLAGLGSTTGGSARSAAPAPVINQLRGTSCDECPPSMPATSVPVDYVRNQIIIEGANFGTATGKAITIMPTSGTQSSYQFSFFSWSNRQIVLGAVSTVSAVPLSFRVTVTIADGQTVSTTFTALPIINGRYYQSSIWYVNKRRVELGLAVQPRGYAFTGPLGNDYTPTRGDSWLHSTANHSVVTSVSTRVQLISQDRAGKTETVTYSVINEEMINGRVTTSSRAIEYRRLTTNFTNAPARVTNTLVTPPGTAFRSTSSSIPAASRFYR</sequence>